<dbReference type="Pfam" id="PF08659">
    <property type="entry name" value="KR"/>
    <property type="match status" value="1"/>
</dbReference>
<evidence type="ECO:0000313" key="4">
    <source>
        <dbReference type="EMBL" id="TGO56523.1"/>
    </source>
</evidence>
<keyword evidence="5" id="KW-1185">Reference proteome</keyword>
<dbReference type="InterPro" id="IPR057326">
    <property type="entry name" value="KR_dom"/>
</dbReference>
<dbReference type="InterPro" id="IPR036291">
    <property type="entry name" value="NAD(P)-bd_dom_sf"/>
</dbReference>
<feature type="domain" description="Ketoreductase" evidence="2">
    <location>
        <begin position="287"/>
        <end position="445"/>
    </location>
</feature>
<evidence type="ECO:0000313" key="5">
    <source>
        <dbReference type="Proteomes" id="UP000297527"/>
    </source>
</evidence>
<dbReference type="SMART" id="SM00829">
    <property type="entry name" value="PKS_ER"/>
    <property type="match status" value="1"/>
</dbReference>
<proteinExistence type="predicted"/>
<dbReference type="SUPFAM" id="SSF51735">
    <property type="entry name" value="NAD(P)-binding Rossmann-fold domains"/>
    <property type="match status" value="2"/>
</dbReference>
<dbReference type="Pfam" id="PF13602">
    <property type="entry name" value="ADH_zinc_N_2"/>
    <property type="match status" value="1"/>
</dbReference>
<protein>
    <submittedName>
        <fullName evidence="4">Uncharacterized protein</fullName>
    </submittedName>
</protein>
<dbReference type="CDD" id="cd05195">
    <property type="entry name" value="enoyl_red"/>
    <property type="match status" value="1"/>
</dbReference>
<dbReference type="GO" id="GO:0016491">
    <property type="term" value="F:oxidoreductase activity"/>
    <property type="evidence" value="ECO:0007669"/>
    <property type="project" value="InterPro"/>
</dbReference>
<dbReference type="SUPFAM" id="SSF50129">
    <property type="entry name" value="GroES-like"/>
    <property type="match status" value="1"/>
</dbReference>
<dbReference type="InterPro" id="IPR020843">
    <property type="entry name" value="ER"/>
</dbReference>
<comment type="caution">
    <text evidence="4">The sequence shown here is derived from an EMBL/GenBank/DDBJ whole genome shotgun (WGS) entry which is preliminary data.</text>
</comment>
<evidence type="ECO:0000259" key="2">
    <source>
        <dbReference type="SMART" id="SM00822"/>
    </source>
</evidence>
<accession>A0A4Z1IIN0</accession>
<feature type="domain" description="Enoyl reductase (ER)" evidence="3">
    <location>
        <begin position="29"/>
        <end position="300"/>
    </location>
</feature>
<dbReference type="PANTHER" id="PTHR45681">
    <property type="entry name" value="POLYKETIDE SYNTHASE 44-RELATED"/>
    <property type="match status" value="1"/>
</dbReference>
<reference evidence="4 5" key="1">
    <citation type="submission" date="2017-12" db="EMBL/GenBank/DDBJ databases">
        <title>Comparative genomics of Botrytis spp.</title>
        <authorList>
            <person name="Valero-Jimenez C.A."/>
            <person name="Tapia P."/>
            <person name="Veloso J."/>
            <person name="Silva-Moreno E."/>
            <person name="Staats M."/>
            <person name="Valdes J.H."/>
            <person name="Van Kan J.A.L."/>
        </authorList>
    </citation>
    <scope>NUCLEOTIDE SEQUENCE [LARGE SCALE GENOMIC DNA]</scope>
    <source>
        <strain evidence="4 5">MUCL11595</strain>
    </source>
</reference>
<sequence length="474" mass="51530">MTESNRGPPFSQELLQSERSSHLTICQPGLLDTLHFTDDFKSTGSLKKGEVSIRVHSAGFVFRHALIALGEVPGTLDGSELSGIIADVGEDTDEFQVGERVCAVGSRSFSTLMRAHSSCVVKIPDTMRFAEEAAFPTAYINAYHCLTEVGHLKQGERVLIHAAAGSVGQAAVAIAQMVGAEIFATVGTVAKREHLINSYGIHQCLASYGRFIEIGKRVMFDNTGLEMAHFKRNVSFHFVDLGLIQQDKHGIVGQILNNIINLVGCGKLKKLSPITMYPVSEIVSAFGTLASGTVIGKIVIDFTGKSLLLLDALMISSVPTPRTSLQEEVEGRSSVHVQDLCAKLEKEGAQIHVFACDHSTFEDISHENFKAIVKPKVHRAWNIHNGLLNSKLDFFVSLSSVAGVLGNRQQSAYSATSTFLAAFTRYRRFLGLSASCITLGQLRGVGCVADNRQFREATKLILQSELSTIQFFAL</sequence>
<dbReference type="Gene3D" id="3.40.50.720">
    <property type="entry name" value="NAD(P)-binding Rossmann-like Domain"/>
    <property type="match status" value="2"/>
</dbReference>
<organism evidence="4 5">
    <name type="scientific">Botryotinia convoluta</name>
    <dbReference type="NCBI Taxonomy" id="54673"/>
    <lineage>
        <taxon>Eukaryota</taxon>
        <taxon>Fungi</taxon>
        <taxon>Dikarya</taxon>
        <taxon>Ascomycota</taxon>
        <taxon>Pezizomycotina</taxon>
        <taxon>Leotiomycetes</taxon>
        <taxon>Helotiales</taxon>
        <taxon>Sclerotiniaceae</taxon>
        <taxon>Botryotinia</taxon>
    </lineage>
</organism>
<dbReference type="SMART" id="SM00822">
    <property type="entry name" value="PKS_KR"/>
    <property type="match status" value="1"/>
</dbReference>
<dbReference type="InterPro" id="IPR050444">
    <property type="entry name" value="Polyketide_Synthase"/>
</dbReference>
<dbReference type="InterPro" id="IPR011032">
    <property type="entry name" value="GroES-like_sf"/>
</dbReference>
<dbReference type="InterPro" id="IPR013968">
    <property type="entry name" value="PKS_KR"/>
</dbReference>
<dbReference type="Proteomes" id="UP000297527">
    <property type="component" value="Unassembled WGS sequence"/>
</dbReference>
<dbReference type="EMBL" id="PQXN01000076">
    <property type="protein sequence ID" value="TGO56523.1"/>
    <property type="molecule type" value="Genomic_DNA"/>
</dbReference>
<dbReference type="GO" id="GO:0016740">
    <property type="term" value="F:transferase activity"/>
    <property type="evidence" value="ECO:0007669"/>
    <property type="project" value="UniProtKB-KW"/>
</dbReference>
<dbReference type="InterPro" id="IPR013154">
    <property type="entry name" value="ADH-like_N"/>
</dbReference>
<evidence type="ECO:0000259" key="3">
    <source>
        <dbReference type="SMART" id="SM00829"/>
    </source>
</evidence>
<dbReference type="PANTHER" id="PTHR45681:SF6">
    <property type="entry name" value="POLYKETIDE SYNTHASE 37"/>
    <property type="match status" value="1"/>
</dbReference>
<keyword evidence="1" id="KW-0808">Transferase</keyword>
<dbReference type="Pfam" id="PF08240">
    <property type="entry name" value="ADH_N"/>
    <property type="match status" value="1"/>
</dbReference>
<evidence type="ECO:0000256" key="1">
    <source>
        <dbReference type="ARBA" id="ARBA00022679"/>
    </source>
</evidence>
<dbReference type="AlphaFoldDB" id="A0A4Z1IIN0"/>
<gene>
    <name evidence="4" type="ORF">BCON_0076g00010</name>
</gene>
<dbReference type="Gene3D" id="3.90.180.10">
    <property type="entry name" value="Medium-chain alcohol dehydrogenases, catalytic domain"/>
    <property type="match status" value="2"/>
</dbReference>
<dbReference type="OrthoDB" id="329835at2759"/>
<name>A0A4Z1IIN0_9HELO</name>